<sequence>MNFGRRRRRIEDMMFGNDDDDSQPAPAKTKKQGGGGLLKNIGAFLKRKTEDGEMLSPKPPARDMDASDVMPEAEDSKDLGVAGAADAKKEQMKQPQGSGLNIFKKAKGGKNK</sequence>
<evidence type="ECO:0000256" key="1">
    <source>
        <dbReference type="SAM" id="MobiDB-lite"/>
    </source>
</evidence>
<gene>
    <name evidence="2" type="ORF">FEHR0123_LOCUS4985</name>
</gene>
<proteinExistence type="predicted"/>
<feature type="region of interest" description="Disordered" evidence="1">
    <location>
        <begin position="1"/>
        <end position="112"/>
    </location>
</feature>
<accession>A0A7S3I0Z2</accession>
<dbReference type="EMBL" id="HBIE01016070">
    <property type="protein sequence ID" value="CAE0310069.1"/>
    <property type="molecule type" value="Transcribed_RNA"/>
</dbReference>
<dbReference type="AlphaFoldDB" id="A0A7S3I0Z2"/>
<reference evidence="2" key="1">
    <citation type="submission" date="2021-01" db="EMBL/GenBank/DDBJ databases">
        <authorList>
            <person name="Corre E."/>
            <person name="Pelletier E."/>
            <person name="Niang G."/>
            <person name="Scheremetjew M."/>
            <person name="Finn R."/>
            <person name="Kale V."/>
            <person name="Holt S."/>
            <person name="Cochrane G."/>
            <person name="Meng A."/>
            <person name="Brown T."/>
            <person name="Cohen L."/>
        </authorList>
    </citation>
    <scope>NUCLEOTIDE SEQUENCE</scope>
    <source>
        <strain evidence="2">Fehren 1</strain>
    </source>
</reference>
<organism evidence="2">
    <name type="scientific">Favella ehrenbergii</name>
    <dbReference type="NCBI Taxonomy" id="182087"/>
    <lineage>
        <taxon>Eukaryota</taxon>
        <taxon>Sar</taxon>
        <taxon>Alveolata</taxon>
        <taxon>Ciliophora</taxon>
        <taxon>Intramacronucleata</taxon>
        <taxon>Spirotrichea</taxon>
        <taxon>Choreotrichia</taxon>
        <taxon>Tintinnida</taxon>
        <taxon>Xystonellidae</taxon>
        <taxon>Favella</taxon>
    </lineage>
</organism>
<name>A0A7S3I0Z2_9SPIT</name>
<evidence type="ECO:0000313" key="2">
    <source>
        <dbReference type="EMBL" id="CAE0310069.1"/>
    </source>
</evidence>
<protein>
    <submittedName>
        <fullName evidence="2">Uncharacterized protein</fullName>
    </submittedName>
</protein>